<feature type="binding site" evidence="6">
    <location>
        <position position="135"/>
    </location>
    <ligand>
        <name>Zn(2+)</name>
        <dbReference type="ChEBI" id="CHEBI:29105"/>
        <note>structural</note>
    </ligand>
</feature>
<dbReference type="NCBIfam" id="NF001380">
    <property type="entry name" value="PRK00279.1-2"/>
    <property type="match status" value="1"/>
</dbReference>
<dbReference type="PANTHER" id="PTHR23359">
    <property type="entry name" value="NUCLEOTIDE KINASE"/>
    <property type="match status" value="1"/>
</dbReference>
<organism evidence="10 11">
    <name type="scientific">Acetilactobacillus jinshanensis</name>
    <dbReference type="NCBI Taxonomy" id="1720083"/>
    <lineage>
        <taxon>Bacteria</taxon>
        <taxon>Bacillati</taxon>
        <taxon>Bacillota</taxon>
        <taxon>Bacilli</taxon>
        <taxon>Lactobacillales</taxon>
        <taxon>Lactobacillaceae</taxon>
        <taxon>Acetilactobacillus</taxon>
    </lineage>
</organism>
<comment type="similarity">
    <text evidence="6 7">Belongs to the adenylate kinase family.</text>
</comment>
<feature type="binding site" evidence="6">
    <location>
        <position position="202"/>
    </location>
    <ligand>
        <name>ATP</name>
        <dbReference type="ChEBI" id="CHEBI:30616"/>
    </ligand>
</feature>
<name>A0A4P6ZJP2_9LACO</name>
<evidence type="ECO:0000256" key="6">
    <source>
        <dbReference type="HAMAP-Rule" id="MF_00235"/>
    </source>
</evidence>
<sequence>MSMNLIFMGLPGAGKGTQSPFIVKKYGIPHISTGDIFRQAMDKGTEMGKRAKKYIDKGDLVPDDVTCGIVKERLSKDDVKKGYILDGFPRTVDQAKALENMTTEMKRPLSAVIYIKVDLPLLIKRLSGRFMCKKCGATYNKLFRMPKVANTCDVCGGHEFFQRSDDKPATVKNRLKVGKKTMKPLLDFYKKRNLLHVVDGHPDIDQTKNMYDVNKEIQNVLDNL</sequence>
<keyword evidence="6" id="KW-0479">Metal-binding</keyword>
<dbReference type="FunFam" id="3.40.50.300:FF:000106">
    <property type="entry name" value="Adenylate kinase mitochondrial"/>
    <property type="match status" value="1"/>
</dbReference>
<feature type="region of interest" description="NMP" evidence="6">
    <location>
        <begin position="32"/>
        <end position="61"/>
    </location>
</feature>
<evidence type="ECO:0000313" key="11">
    <source>
        <dbReference type="Proteomes" id="UP000294321"/>
    </source>
</evidence>
<feature type="binding site" evidence="6">
    <location>
        <position position="152"/>
    </location>
    <ligand>
        <name>Zn(2+)</name>
        <dbReference type="ChEBI" id="CHEBI:29105"/>
        <note>structural</note>
    </ligand>
</feature>
<dbReference type="NCBIfam" id="NF001381">
    <property type="entry name" value="PRK00279.1-3"/>
    <property type="match status" value="1"/>
</dbReference>
<feature type="binding site" evidence="6">
    <location>
        <position position="38"/>
    </location>
    <ligand>
        <name>AMP</name>
        <dbReference type="ChEBI" id="CHEBI:456215"/>
    </ligand>
</feature>
<comment type="caution">
    <text evidence="6">Lacks conserved residue(s) required for the propagation of feature annotation.</text>
</comment>
<evidence type="ECO:0000256" key="5">
    <source>
        <dbReference type="ARBA" id="ARBA00022840"/>
    </source>
</evidence>
<dbReference type="EC" id="2.7.4.3" evidence="6 8"/>
<dbReference type="PROSITE" id="PS00113">
    <property type="entry name" value="ADENYLATE_KINASE"/>
    <property type="match status" value="1"/>
</dbReference>
<feature type="binding site" evidence="6">
    <location>
        <position position="174"/>
    </location>
    <ligand>
        <name>AMP</name>
        <dbReference type="ChEBI" id="CHEBI:456215"/>
    </ligand>
</feature>
<comment type="subunit">
    <text evidence="6 8">Monomer.</text>
</comment>
<dbReference type="OrthoDB" id="9805030at2"/>
<feature type="binding site" evidence="6">
    <location>
        <begin position="138"/>
        <end position="139"/>
    </location>
    <ligand>
        <name>ATP</name>
        <dbReference type="ChEBI" id="CHEBI:30616"/>
    </ligand>
</feature>
<reference evidence="11" key="1">
    <citation type="submission" date="2018-12" db="EMBL/GenBank/DDBJ databases">
        <title>A new species of lactobacillus.</title>
        <authorList>
            <person name="Jian Y."/>
            <person name="Xin L."/>
            <person name="Hong Z.J."/>
            <person name="Ming L.Z."/>
            <person name="Hong X.Z."/>
        </authorList>
    </citation>
    <scope>NUCLEOTIDE SEQUENCE [LARGE SCALE GENOMIC DNA]</scope>
    <source>
        <strain evidence="11">HSLZ-75</strain>
    </source>
</reference>
<evidence type="ECO:0000256" key="8">
    <source>
        <dbReference type="RuleBase" id="RU003331"/>
    </source>
</evidence>
<feature type="binding site" evidence="6">
    <location>
        <position position="155"/>
    </location>
    <ligand>
        <name>Zn(2+)</name>
        <dbReference type="ChEBI" id="CHEBI:29105"/>
        <note>structural</note>
    </ligand>
</feature>
<dbReference type="GO" id="GO:0008270">
    <property type="term" value="F:zinc ion binding"/>
    <property type="evidence" value="ECO:0007669"/>
    <property type="project" value="UniProtKB-UniRule"/>
</dbReference>
<comment type="catalytic activity">
    <reaction evidence="6 8">
        <text>AMP + ATP = 2 ADP</text>
        <dbReference type="Rhea" id="RHEA:12973"/>
        <dbReference type="ChEBI" id="CHEBI:30616"/>
        <dbReference type="ChEBI" id="CHEBI:456215"/>
        <dbReference type="ChEBI" id="CHEBI:456216"/>
        <dbReference type="EC" id="2.7.4.3"/>
    </reaction>
</comment>
<feature type="binding site" evidence="6">
    <location>
        <position position="132"/>
    </location>
    <ligand>
        <name>Zn(2+)</name>
        <dbReference type="ChEBI" id="CHEBI:29105"/>
        <note>structural</note>
    </ligand>
</feature>
<dbReference type="InterPro" id="IPR007862">
    <property type="entry name" value="Adenylate_kinase_lid-dom"/>
</dbReference>
<proteinExistence type="inferred from homology"/>
<evidence type="ECO:0000256" key="7">
    <source>
        <dbReference type="RuleBase" id="RU003330"/>
    </source>
</evidence>
<dbReference type="GO" id="GO:0005737">
    <property type="term" value="C:cytoplasm"/>
    <property type="evidence" value="ECO:0007669"/>
    <property type="project" value="UniProtKB-SubCell"/>
</dbReference>
<feature type="binding site" evidence="6">
    <location>
        <begin position="59"/>
        <end position="61"/>
    </location>
    <ligand>
        <name>AMP</name>
        <dbReference type="ChEBI" id="CHEBI:456215"/>
    </ligand>
</feature>
<keyword evidence="6" id="KW-0963">Cytoplasm</keyword>
<keyword evidence="11" id="KW-1185">Reference proteome</keyword>
<protein>
    <recommendedName>
        <fullName evidence="6 8">Adenylate kinase</fullName>
        <shortName evidence="6">AK</shortName>
        <ecNumber evidence="6 8">2.7.4.3</ecNumber>
    </recommendedName>
    <alternativeName>
        <fullName evidence="6">ATP-AMP transphosphorylase</fullName>
    </alternativeName>
    <alternativeName>
        <fullName evidence="6">ATP:AMP phosphotransferase</fullName>
    </alternativeName>
    <alternativeName>
        <fullName evidence="6">Adenylate monophosphate kinase</fullName>
    </alternativeName>
</protein>
<keyword evidence="6" id="KW-0862">Zinc</keyword>
<dbReference type="GO" id="GO:0004017">
    <property type="term" value="F:AMP kinase activity"/>
    <property type="evidence" value="ECO:0007669"/>
    <property type="project" value="UniProtKB-UniRule"/>
</dbReference>
<feature type="domain" description="Adenylate kinase active site lid" evidence="9">
    <location>
        <begin position="129"/>
        <end position="165"/>
    </location>
</feature>
<dbReference type="AlphaFoldDB" id="A0A4P6ZJP2"/>
<dbReference type="InterPro" id="IPR006259">
    <property type="entry name" value="Adenyl_kin_sub"/>
</dbReference>
<evidence type="ECO:0000313" key="10">
    <source>
        <dbReference type="EMBL" id="QBP17844.1"/>
    </source>
</evidence>
<dbReference type="Pfam" id="PF05191">
    <property type="entry name" value="ADK_lid"/>
    <property type="match status" value="1"/>
</dbReference>
<dbReference type="KEGG" id="lji:ELX58_01415"/>
<feature type="binding site" evidence="6">
    <location>
        <position position="129"/>
    </location>
    <ligand>
        <name>ATP</name>
        <dbReference type="ChEBI" id="CHEBI:30616"/>
    </ligand>
</feature>
<keyword evidence="3 6" id="KW-0547">Nucleotide-binding</keyword>
<comment type="function">
    <text evidence="6">Catalyzes the reversible transfer of the terminal phosphate group between ATP and AMP. Plays an important role in cellular energy homeostasis and in adenine nucleotide metabolism.</text>
</comment>
<dbReference type="GO" id="GO:0005524">
    <property type="term" value="F:ATP binding"/>
    <property type="evidence" value="ECO:0007669"/>
    <property type="project" value="UniProtKB-UniRule"/>
</dbReference>
<dbReference type="InterPro" id="IPR033690">
    <property type="entry name" value="Adenylat_kinase_CS"/>
</dbReference>
<comment type="subcellular location">
    <subcellularLocation>
        <location evidence="6 8">Cytoplasm</location>
    </subcellularLocation>
</comment>
<keyword evidence="2 6" id="KW-0545">Nucleotide biosynthesis</keyword>
<dbReference type="CDD" id="cd01428">
    <property type="entry name" value="ADK"/>
    <property type="match status" value="1"/>
</dbReference>
<evidence type="ECO:0000256" key="2">
    <source>
        <dbReference type="ARBA" id="ARBA00022727"/>
    </source>
</evidence>
<comment type="pathway">
    <text evidence="6">Purine metabolism; AMP biosynthesis via salvage pathway; AMP from ADP: step 1/1.</text>
</comment>
<dbReference type="SUPFAM" id="SSF52540">
    <property type="entry name" value="P-loop containing nucleoside triphosphate hydrolases"/>
    <property type="match status" value="1"/>
</dbReference>
<dbReference type="InterPro" id="IPR027417">
    <property type="entry name" value="P-loop_NTPase"/>
</dbReference>
<feature type="binding site" evidence="6">
    <location>
        <position position="163"/>
    </location>
    <ligand>
        <name>AMP</name>
        <dbReference type="ChEBI" id="CHEBI:456215"/>
    </ligand>
</feature>
<keyword evidence="1 6" id="KW-0808">Transferase</keyword>
<evidence type="ECO:0000259" key="9">
    <source>
        <dbReference type="Pfam" id="PF05191"/>
    </source>
</evidence>
<gene>
    <name evidence="6" type="primary">adk</name>
    <name evidence="10" type="ORF">ELX58_01415</name>
</gene>
<dbReference type="UniPathway" id="UPA00588">
    <property type="reaction ID" value="UER00649"/>
</dbReference>
<feature type="binding site" evidence="6">
    <location>
        <position position="33"/>
    </location>
    <ligand>
        <name>AMP</name>
        <dbReference type="ChEBI" id="CHEBI:456215"/>
    </ligand>
</feature>
<dbReference type="Proteomes" id="UP000294321">
    <property type="component" value="Chromosome"/>
</dbReference>
<comment type="domain">
    <text evidence="6">Consists of three domains, a large central CORE domain and two small peripheral domains, NMPbind and LID, which undergo movements during catalysis. The LID domain closes over the site of phosphoryl transfer upon ATP binding. Assembling and dissambling the active center during each catalytic cycle provides an effective means to prevent ATP hydrolysis. Some bacteria have evolved a zinc-coordinating structure that stabilizes the LID domain.</text>
</comment>
<feature type="binding site" evidence="6">
    <location>
        <begin position="87"/>
        <end position="90"/>
    </location>
    <ligand>
        <name>AMP</name>
        <dbReference type="ChEBI" id="CHEBI:456215"/>
    </ligand>
</feature>
<feature type="binding site" evidence="6">
    <location>
        <begin position="12"/>
        <end position="17"/>
    </location>
    <ligand>
        <name>ATP</name>
        <dbReference type="ChEBI" id="CHEBI:30616"/>
    </ligand>
</feature>
<evidence type="ECO:0000256" key="1">
    <source>
        <dbReference type="ARBA" id="ARBA00022679"/>
    </source>
</evidence>
<dbReference type="InterPro" id="IPR000850">
    <property type="entry name" value="Adenylat/UMP-CMP_kin"/>
</dbReference>
<evidence type="ECO:0000256" key="3">
    <source>
        <dbReference type="ARBA" id="ARBA00022741"/>
    </source>
</evidence>
<dbReference type="GO" id="GO:0044209">
    <property type="term" value="P:AMP salvage"/>
    <property type="evidence" value="ECO:0007669"/>
    <property type="project" value="UniProtKB-UniRule"/>
</dbReference>
<keyword evidence="5 6" id="KW-0067">ATP-binding</keyword>
<dbReference type="RefSeq" id="WP_133441389.1">
    <property type="nucleotide sequence ID" value="NZ_CP034726.1"/>
</dbReference>
<dbReference type="Pfam" id="PF00406">
    <property type="entry name" value="ADK"/>
    <property type="match status" value="1"/>
</dbReference>
<dbReference type="HAMAP" id="MF_00235">
    <property type="entry name" value="Adenylate_kinase_Adk"/>
    <property type="match status" value="1"/>
</dbReference>
<dbReference type="EMBL" id="CP034726">
    <property type="protein sequence ID" value="QBP17844.1"/>
    <property type="molecule type" value="Genomic_DNA"/>
</dbReference>
<feature type="binding site" evidence="6">
    <location>
        <position position="94"/>
    </location>
    <ligand>
        <name>AMP</name>
        <dbReference type="ChEBI" id="CHEBI:456215"/>
    </ligand>
</feature>
<accession>A0A4P6ZJP2</accession>
<evidence type="ECO:0000256" key="4">
    <source>
        <dbReference type="ARBA" id="ARBA00022777"/>
    </source>
</evidence>
<keyword evidence="4 6" id="KW-0418">Kinase</keyword>
<dbReference type="Gene3D" id="3.40.50.300">
    <property type="entry name" value="P-loop containing nucleotide triphosphate hydrolases"/>
    <property type="match status" value="1"/>
</dbReference>
<dbReference type="NCBIfam" id="TIGR01351">
    <property type="entry name" value="adk"/>
    <property type="match status" value="1"/>
</dbReference>
<dbReference type="PRINTS" id="PR00094">
    <property type="entry name" value="ADENYLTKNASE"/>
</dbReference>